<proteinExistence type="predicted"/>
<gene>
    <name evidence="2" type="ORF">SS1G_09353</name>
</gene>
<dbReference type="RefSeq" id="XP_001589631.1">
    <property type="nucleotide sequence ID" value="XM_001589581.1"/>
</dbReference>
<dbReference type="EMBL" id="CH476633">
    <property type="protein sequence ID" value="EDN93486.1"/>
    <property type="molecule type" value="Genomic_DNA"/>
</dbReference>
<keyword evidence="1" id="KW-0472">Membrane</keyword>
<sequence length="75" mass="8458">MNTWATTTTSTLPGSQYTSLDWSSCDYSKSFACRICFSCWPAMDLQLISNLWTFSCVSIVALTHYITILFAKIDV</sequence>
<keyword evidence="1" id="KW-1133">Transmembrane helix</keyword>
<dbReference type="Proteomes" id="UP000001312">
    <property type="component" value="Unassembled WGS sequence"/>
</dbReference>
<reference evidence="3" key="1">
    <citation type="journal article" date="2011" name="PLoS Genet.">
        <title>Genomic analysis of the necrotrophic fungal pathogens Sclerotinia sclerotiorum and Botrytis cinerea.</title>
        <authorList>
            <person name="Amselem J."/>
            <person name="Cuomo C.A."/>
            <person name="van Kan J.A."/>
            <person name="Viaud M."/>
            <person name="Benito E.P."/>
            <person name="Couloux A."/>
            <person name="Coutinho P.M."/>
            <person name="de Vries R.P."/>
            <person name="Dyer P.S."/>
            <person name="Fillinger S."/>
            <person name="Fournier E."/>
            <person name="Gout L."/>
            <person name="Hahn M."/>
            <person name="Kohn L."/>
            <person name="Lapalu N."/>
            <person name="Plummer K.M."/>
            <person name="Pradier J.M."/>
            <person name="Quevillon E."/>
            <person name="Sharon A."/>
            <person name="Simon A."/>
            <person name="ten Have A."/>
            <person name="Tudzynski B."/>
            <person name="Tudzynski P."/>
            <person name="Wincker P."/>
            <person name="Andrew M."/>
            <person name="Anthouard V."/>
            <person name="Beever R.E."/>
            <person name="Beffa R."/>
            <person name="Benoit I."/>
            <person name="Bouzid O."/>
            <person name="Brault B."/>
            <person name="Chen Z."/>
            <person name="Choquer M."/>
            <person name="Collemare J."/>
            <person name="Cotton P."/>
            <person name="Danchin E.G."/>
            <person name="Da Silva C."/>
            <person name="Gautier A."/>
            <person name="Giraud C."/>
            <person name="Giraud T."/>
            <person name="Gonzalez C."/>
            <person name="Grossetete S."/>
            <person name="Guldener U."/>
            <person name="Henrissat B."/>
            <person name="Howlett B.J."/>
            <person name="Kodira C."/>
            <person name="Kretschmer M."/>
            <person name="Lappartient A."/>
            <person name="Leroch M."/>
            <person name="Levis C."/>
            <person name="Mauceli E."/>
            <person name="Neuveglise C."/>
            <person name="Oeser B."/>
            <person name="Pearson M."/>
            <person name="Poulain J."/>
            <person name="Poussereau N."/>
            <person name="Quesneville H."/>
            <person name="Rascle C."/>
            <person name="Schumacher J."/>
            <person name="Segurens B."/>
            <person name="Sexton A."/>
            <person name="Silva E."/>
            <person name="Sirven C."/>
            <person name="Soanes D.M."/>
            <person name="Talbot N.J."/>
            <person name="Templeton M."/>
            <person name="Yandava C."/>
            <person name="Yarden O."/>
            <person name="Zeng Q."/>
            <person name="Rollins J.A."/>
            <person name="Lebrun M.H."/>
            <person name="Dickman M."/>
        </authorList>
    </citation>
    <scope>NUCLEOTIDE SEQUENCE [LARGE SCALE GENOMIC DNA]</scope>
    <source>
        <strain evidence="3">ATCC 18683 / 1980 / Ss-1</strain>
    </source>
</reference>
<accession>A7EVJ4</accession>
<feature type="transmembrane region" description="Helical" evidence="1">
    <location>
        <begin position="51"/>
        <end position="71"/>
    </location>
</feature>
<dbReference type="GeneID" id="5485650"/>
<dbReference type="HOGENOM" id="CLU_2672598_0_0_1"/>
<protein>
    <submittedName>
        <fullName evidence="2">Uncharacterized protein</fullName>
    </submittedName>
</protein>
<evidence type="ECO:0000313" key="2">
    <source>
        <dbReference type="EMBL" id="EDN93486.1"/>
    </source>
</evidence>
<dbReference type="InParanoid" id="A7EVJ4"/>
<evidence type="ECO:0000256" key="1">
    <source>
        <dbReference type="SAM" id="Phobius"/>
    </source>
</evidence>
<dbReference type="AlphaFoldDB" id="A7EVJ4"/>
<keyword evidence="1" id="KW-0812">Transmembrane</keyword>
<keyword evidence="3" id="KW-1185">Reference proteome</keyword>
<organism evidence="2 3">
    <name type="scientific">Sclerotinia sclerotiorum (strain ATCC 18683 / 1980 / Ss-1)</name>
    <name type="common">White mold</name>
    <name type="synonym">Whetzelinia sclerotiorum</name>
    <dbReference type="NCBI Taxonomy" id="665079"/>
    <lineage>
        <taxon>Eukaryota</taxon>
        <taxon>Fungi</taxon>
        <taxon>Dikarya</taxon>
        <taxon>Ascomycota</taxon>
        <taxon>Pezizomycotina</taxon>
        <taxon>Leotiomycetes</taxon>
        <taxon>Helotiales</taxon>
        <taxon>Sclerotiniaceae</taxon>
        <taxon>Sclerotinia</taxon>
    </lineage>
</organism>
<evidence type="ECO:0000313" key="3">
    <source>
        <dbReference type="Proteomes" id="UP000001312"/>
    </source>
</evidence>
<dbReference type="KEGG" id="ssl:SS1G_09353"/>
<name>A7EVJ4_SCLS1</name>